<dbReference type="Proteomes" id="UP000345527">
    <property type="component" value="Unassembled WGS sequence"/>
</dbReference>
<proteinExistence type="predicted"/>
<organism evidence="2 3">
    <name type="scientific">Bifidobacterium vespertilionis</name>
    <dbReference type="NCBI Taxonomy" id="2562524"/>
    <lineage>
        <taxon>Bacteria</taxon>
        <taxon>Bacillati</taxon>
        <taxon>Actinomycetota</taxon>
        <taxon>Actinomycetes</taxon>
        <taxon>Bifidobacteriales</taxon>
        <taxon>Bifidobacteriaceae</taxon>
        <taxon>Bifidobacterium</taxon>
    </lineage>
</organism>
<sequence>MRQKPCYIRKDGRPKGSYLRTGDGDYKMTMYEIDRFMENQYRMARNDVAIVDEATVDDLDQTLLNGWLNIQRGGSFGGTASMSDEQLMVNRRVLAYDAQDVLRPTVGGLPSRPRRAVLLCWQWSWDVNIDMGMKSYYSTSMISYSKCGRKA</sequence>
<comment type="caution">
    <text evidence="2">The sequence shown here is derived from an EMBL/GenBank/DDBJ whole genome shotgun (WGS) entry which is preliminary data.</text>
</comment>
<protein>
    <submittedName>
        <fullName evidence="2">Uncharacterized protein</fullName>
    </submittedName>
</protein>
<reference evidence="3 4" key="1">
    <citation type="journal article" date="2019" name="Syst. Appl. Microbiol.">
        <title>Characterization of Bifidobacterium species in feaces of the Egyptian fruit bat: Description of B. vespertilionis sp. nov. and B. rousetti sp. nov.</title>
        <authorList>
            <person name="Modesto M."/>
            <person name="Satti M."/>
            <person name="Watanabe K."/>
            <person name="Puglisi E."/>
            <person name="Morelli L."/>
            <person name="Huang C.-H."/>
            <person name="Liou J.-S."/>
            <person name="Miyashita M."/>
            <person name="Tamura T."/>
            <person name="Saito S."/>
            <person name="Mori K."/>
            <person name="Huang L."/>
            <person name="Sciavilla P."/>
            <person name="Sandri C."/>
            <person name="Spiezio C."/>
            <person name="Vitali F."/>
            <person name="Cavalieri D."/>
            <person name="Perpetuini G."/>
            <person name="Tofalo R."/>
            <person name="Bonetti A."/>
            <person name="Arita M."/>
            <person name="Mattarelli P."/>
        </authorList>
    </citation>
    <scope>NUCLEOTIDE SEQUENCE [LARGE SCALE GENOMIC DNA]</scope>
    <source>
        <strain evidence="1 4">RST16</strain>
        <strain evidence="2 3">RST8</strain>
    </source>
</reference>
<evidence type="ECO:0000313" key="4">
    <source>
        <dbReference type="Proteomes" id="UP000374630"/>
    </source>
</evidence>
<evidence type="ECO:0000313" key="3">
    <source>
        <dbReference type="Proteomes" id="UP000345527"/>
    </source>
</evidence>
<dbReference type="RefSeq" id="WP_150353782.1">
    <property type="nucleotide sequence ID" value="NZ_RZNZ01000005.1"/>
</dbReference>
<accession>A0A5J5E3R0</accession>
<name>A0A5J5E3R0_9BIFI</name>
<evidence type="ECO:0000313" key="2">
    <source>
        <dbReference type="EMBL" id="KAA8823624.1"/>
    </source>
</evidence>
<dbReference type="EMBL" id="RZOA01000007">
    <property type="protein sequence ID" value="KAA8823624.1"/>
    <property type="molecule type" value="Genomic_DNA"/>
</dbReference>
<dbReference type="EMBL" id="RZNZ01000005">
    <property type="protein sequence ID" value="KAA8821145.1"/>
    <property type="molecule type" value="Genomic_DNA"/>
</dbReference>
<gene>
    <name evidence="2" type="ORF">EM848_04665</name>
    <name evidence="1" type="ORF">EMO90_05005</name>
</gene>
<keyword evidence="4" id="KW-1185">Reference proteome</keyword>
<dbReference type="Proteomes" id="UP000374630">
    <property type="component" value="Unassembled WGS sequence"/>
</dbReference>
<evidence type="ECO:0000313" key="1">
    <source>
        <dbReference type="EMBL" id="KAA8821145.1"/>
    </source>
</evidence>
<dbReference type="AlphaFoldDB" id="A0A5J5E3R0"/>
<dbReference type="OrthoDB" id="9805115at2"/>